<organism evidence="1 2">
    <name type="scientific">Persea americana</name>
    <name type="common">Avocado</name>
    <dbReference type="NCBI Taxonomy" id="3435"/>
    <lineage>
        <taxon>Eukaryota</taxon>
        <taxon>Viridiplantae</taxon>
        <taxon>Streptophyta</taxon>
        <taxon>Embryophyta</taxon>
        <taxon>Tracheophyta</taxon>
        <taxon>Spermatophyta</taxon>
        <taxon>Magnoliopsida</taxon>
        <taxon>Magnoliidae</taxon>
        <taxon>Laurales</taxon>
        <taxon>Lauraceae</taxon>
        <taxon>Persea</taxon>
    </lineage>
</organism>
<gene>
    <name evidence="1" type="ORF">MRB53_000166</name>
</gene>
<keyword evidence="2" id="KW-1185">Reference proteome</keyword>
<sequence length="387" mass="45303">MEERRCSSGWSDLSQPLLELILKLLTPLDHLRFGSVCRSWRIAQRGYPAQDLPFHIVSRDLDYIHIPRESIELYSFSEKKIYKKSLHRRFLFAYSIPYSRGWLLLYDPDQDEEFLLNPFITDGCIDVPKQGRRTNYFECLFFISPTYPDGVFLYRAGKNKFLPCRLNPRSDHQYYEWQKPIIVSEWDVDPLPHRYYDWHWQKPLVPLLSVEDYVKAWDQETCRTISSFIFFQGKLYALNEHGGLSVVNTLFPHDSSILKMKLENTDSALSVECHDGPVLLESWGEMLLVLRMRVSWNSSNVAVFRANLTELEWVNVKNLGDRALLIFDQRSSVSVCTIDSTDFRSNCVYCFSFQEEDSVPYEEFELGEDGCRRGSIPLFDGVIDDES</sequence>
<dbReference type="EMBL" id="CM056809">
    <property type="protein sequence ID" value="KAJ8647143.1"/>
    <property type="molecule type" value="Genomic_DNA"/>
</dbReference>
<evidence type="ECO:0000313" key="1">
    <source>
        <dbReference type="EMBL" id="KAJ8647143.1"/>
    </source>
</evidence>
<comment type="caution">
    <text evidence="1">The sequence shown here is derived from an EMBL/GenBank/DDBJ whole genome shotgun (WGS) entry which is preliminary data.</text>
</comment>
<name>A0ACC2MP44_PERAE</name>
<reference evidence="1 2" key="1">
    <citation type="journal article" date="2022" name="Hortic Res">
        <title>A haplotype resolved chromosomal level avocado genome allows analysis of novel avocado genes.</title>
        <authorList>
            <person name="Nath O."/>
            <person name="Fletcher S.J."/>
            <person name="Hayward A."/>
            <person name="Shaw L.M."/>
            <person name="Masouleh A.K."/>
            <person name="Furtado A."/>
            <person name="Henry R.J."/>
            <person name="Mitter N."/>
        </authorList>
    </citation>
    <scope>NUCLEOTIDE SEQUENCE [LARGE SCALE GENOMIC DNA]</scope>
    <source>
        <strain evidence="2">cv. Hass</strain>
    </source>
</reference>
<proteinExistence type="predicted"/>
<accession>A0ACC2MP44</accession>
<dbReference type="Proteomes" id="UP001234297">
    <property type="component" value="Chromosome 1"/>
</dbReference>
<evidence type="ECO:0000313" key="2">
    <source>
        <dbReference type="Proteomes" id="UP001234297"/>
    </source>
</evidence>
<protein>
    <submittedName>
        <fullName evidence="1">Uncharacterized protein</fullName>
    </submittedName>
</protein>